<feature type="domain" description="ABC-type glycine betaine transport system substrate-binding" evidence="2">
    <location>
        <begin position="29"/>
        <end position="315"/>
    </location>
</feature>
<dbReference type="EMBL" id="WJPO01000042">
    <property type="protein sequence ID" value="MRH22793.1"/>
    <property type="molecule type" value="Genomic_DNA"/>
</dbReference>
<feature type="chain" id="PRO_5032272346" evidence="1">
    <location>
        <begin position="24"/>
        <end position="336"/>
    </location>
</feature>
<gene>
    <name evidence="3" type="ORF">GH815_17625</name>
</gene>
<keyword evidence="1" id="KW-0732">Signal</keyword>
<dbReference type="SUPFAM" id="SSF53850">
    <property type="entry name" value="Periplasmic binding protein-like II"/>
    <property type="match status" value="1"/>
</dbReference>
<dbReference type="RefSeq" id="WP_153750051.1">
    <property type="nucleotide sequence ID" value="NZ_BAAADI010000023.1"/>
</dbReference>
<dbReference type="AlphaFoldDB" id="A0A844BPC6"/>
<evidence type="ECO:0000259" key="2">
    <source>
        <dbReference type="Pfam" id="PF04069"/>
    </source>
</evidence>
<dbReference type="Proteomes" id="UP000466730">
    <property type="component" value="Unassembled WGS sequence"/>
</dbReference>
<feature type="signal peptide" evidence="1">
    <location>
        <begin position="1"/>
        <end position="23"/>
    </location>
</feature>
<keyword evidence="4" id="KW-1185">Reference proteome</keyword>
<dbReference type="GO" id="GO:0022857">
    <property type="term" value="F:transmembrane transporter activity"/>
    <property type="evidence" value="ECO:0007669"/>
    <property type="project" value="InterPro"/>
</dbReference>
<organism evidence="3 4">
    <name type="scientific">Rhodovulum strictum</name>
    <dbReference type="NCBI Taxonomy" id="58314"/>
    <lineage>
        <taxon>Bacteria</taxon>
        <taxon>Pseudomonadati</taxon>
        <taxon>Pseudomonadota</taxon>
        <taxon>Alphaproteobacteria</taxon>
        <taxon>Rhodobacterales</taxon>
        <taxon>Paracoccaceae</taxon>
        <taxon>Rhodovulum</taxon>
    </lineage>
</organism>
<comment type="caution">
    <text evidence="3">The sequence shown here is derived from an EMBL/GenBank/DDBJ whole genome shotgun (WGS) entry which is preliminary data.</text>
</comment>
<dbReference type="Gene3D" id="3.40.190.10">
    <property type="entry name" value="Periplasmic binding protein-like II"/>
    <property type="match status" value="1"/>
</dbReference>
<sequence>MKSRIFGAIVLIAIASTSGTTAAADECADVSIAEMNWASAEFMANVDALILELGYGCNVSLVPGATETTFASMETRGQPDVAPELWINSVRIALEAAKADGALHALNDGPITDLGEGWWVTPAFAEAHPELDTVEKVLARPDLFPHPENPSRGAFVGCPAGWGCQLVNANLFRAFGMEEKGWIMVDPGSAAGLDGSMARAVERGTPWFGYYWSPTAMIGRYNMVLLPFEAEWAGSDNWDGCIALSEQDCLDPQATSWTVSEVETVVTTRFLETAGVARDYLAARVFPGDVMNAMLVYMNENQATGEEAAFEFLANHQDIWAAWVPEDVANRIRAGL</sequence>
<protein>
    <submittedName>
        <fullName evidence="3">ABC transporter substrate-binding protein</fullName>
    </submittedName>
</protein>
<dbReference type="OrthoDB" id="9786266at2"/>
<dbReference type="GO" id="GO:0043190">
    <property type="term" value="C:ATP-binding cassette (ABC) transporter complex"/>
    <property type="evidence" value="ECO:0007669"/>
    <property type="project" value="InterPro"/>
</dbReference>
<proteinExistence type="predicted"/>
<reference evidence="3 4" key="1">
    <citation type="submission" date="2019-11" db="EMBL/GenBank/DDBJ databases">
        <title>Draft Whole-Genome sequence of the marine photosynthetic bacterium Rhodovulum strictum DSM 11289.</title>
        <authorList>
            <person name="Kyndt J.A."/>
            <person name="Meyer T.E."/>
        </authorList>
    </citation>
    <scope>NUCLEOTIDE SEQUENCE [LARGE SCALE GENOMIC DNA]</scope>
    <source>
        <strain evidence="3 4">DSM 11289</strain>
    </source>
</reference>
<dbReference type="Pfam" id="PF04069">
    <property type="entry name" value="OpuAC"/>
    <property type="match status" value="1"/>
</dbReference>
<accession>A0A844BPC6</accession>
<dbReference type="InterPro" id="IPR007210">
    <property type="entry name" value="ABC_Gly_betaine_transp_sub-bd"/>
</dbReference>
<evidence type="ECO:0000256" key="1">
    <source>
        <dbReference type="SAM" id="SignalP"/>
    </source>
</evidence>
<evidence type="ECO:0000313" key="4">
    <source>
        <dbReference type="Proteomes" id="UP000466730"/>
    </source>
</evidence>
<evidence type="ECO:0000313" key="3">
    <source>
        <dbReference type="EMBL" id="MRH22793.1"/>
    </source>
</evidence>
<name>A0A844BPC6_9RHOB</name>
<dbReference type="Gene3D" id="3.40.190.100">
    <property type="entry name" value="Glycine betaine-binding periplasmic protein, domain 2"/>
    <property type="match status" value="1"/>
</dbReference>